<accession>A0A9W6XQS5</accession>
<keyword evidence="2" id="KW-1185">Reference proteome</keyword>
<gene>
    <name evidence="1" type="ORF">Plil01_001686000</name>
</gene>
<evidence type="ECO:0000313" key="1">
    <source>
        <dbReference type="EMBL" id="GMF43348.1"/>
    </source>
</evidence>
<dbReference type="EMBL" id="BSXW01002661">
    <property type="protein sequence ID" value="GMF43348.1"/>
    <property type="molecule type" value="Genomic_DNA"/>
</dbReference>
<evidence type="ECO:0000313" key="2">
    <source>
        <dbReference type="Proteomes" id="UP001165083"/>
    </source>
</evidence>
<sequence>MPPQLSTPAIAEVVHTPEPSAIKPVESSNVKVSEAPNVDDSIVAPVIADSVVNKEDQTLDSELNNSIDEDEIIPTKIDLAPINYTQHRNSLDVTAVIGAFDEYINSKGLDIADSAKTDRRAYFDGYRYCFCMQQGSTTLIHYYCKNKQMMTNIPIMIDELNVAQYCVENELYD</sequence>
<dbReference type="OrthoDB" id="122495at2759"/>
<dbReference type="Proteomes" id="UP001165083">
    <property type="component" value="Unassembled WGS sequence"/>
</dbReference>
<protein>
    <submittedName>
        <fullName evidence="1">Unnamed protein product</fullName>
    </submittedName>
</protein>
<reference evidence="1" key="1">
    <citation type="submission" date="2023-04" db="EMBL/GenBank/DDBJ databases">
        <title>Phytophthora lilii NBRC 32176.</title>
        <authorList>
            <person name="Ichikawa N."/>
            <person name="Sato H."/>
            <person name="Tonouchi N."/>
        </authorList>
    </citation>
    <scope>NUCLEOTIDE SEQUENCE</scope>
    <source>
        <strain evidence="1">NBRC 32176</strain>
    </source>
</reference>
<proteinExistence type="predicted"/>
<comment type="caution">
    <text evidence="1">The sequence shown here is derived from an EMBL/GenBank/DDBJ whole genome shotgun (WGS) entry which is preliminary data.</text>
</comment>
<dbReference type="AlphaFoldDB" id="A0A9W6XQS5"/>
<organism evidence="1 2">
    <name type="scientific">Phytophthora lilii</name>
    <dbReference type="NCBI Taxonomy" id="2077276"/>
    <lineage>
        <taxon>Eukaryota</taxon>
        <taxon>Sar</taxon>
        <taxon>Stramenopiles</taxon>
        <taxon>Oomycota</taxon>
        <taxon>Peronosporomycetes</taxon>
        <taxon>Peronosporales</taxon>
        <taxon>Peronosporaceae</taxon>
        <taxon>Phytophthora</taxon>
    </lineage>
</organism>
<name>A0A9W6XQS5_9STRA</name>